<accession>A0A0V0RIK1</accession>
<comment type="caution">
    <text evidence="1">The sequence shown here is derived from an EMBL/GenBank/DDBJ whole genome shotgun (WGS) entry which is preliminary data.</text>
</comment>
<name>A0A0V0RIK1_9BILA</name>
<organism evidence="1 2">
    <name type="scientific">Trichinella nelsoni</name>
    <dbReference type="NCBI Taxonomy" id="6336"/>
    <lineage>
        <taxon>Eukaryota</taxon>
        <taxon>Metazoa</taxon>
        <taxon>Ecdysozoa</taxon>
        <taxon>Nematoda</taxon>
        <taxon>Enoplea</taxon>
        <taxon>Dorylaimia</taxon>
        <taxon>Trichinellida</taxon>
        <taxon>Trichinellidae</taxon>
        <taxon>Trichinella</taxon>
    </lineage>
</organism>
<sequence>MLNNKHANFYLQFDSKHINSHYSHLQINNQQYSTLNTVYENIPNSITIHFFTGILSSDNYRIHWQQLKIEIDNVI</sequence>
<keyword evidence="2" id="KW-1185">Reference proteome</keyword>
<gene>
    <name evidence="1" type="ORF">T07_12565</name>
</gene>
<dbReference type="OrthoDB" id="10364540at2759"/>
<protein>
    <submittedName>
        <fullName evidence="1">Uncharacterized protein</fullName>
    </submittedName>
</protein>
<dbReference type="Proteomes" id="UP000054630">
    <property type="component" value="Unassembled WGS sequence"/>
</dbReference>
<dbReference type="AlphaFoldDB" id="A0A0V0RIK1"/>
<evidence type="ECO:0000313" key="1">
    <source>
        <dbReference type="EMBL" id="KRX14274.1"/>
    </source>
</evidence>
<proteinExistence type="predicted"/>
<reference evidence="1 2" key="1">
    <citation type="submission" date="2015-01" db="EMBL/GenBank/DDBJ databases">
        <title>Evolution of Trichinella species and genotypes.</title>
        <authorList>
            <person name="Korhonen P.K."/>
            <person name="Edoardo P."/>
            <person name="Giuseppe L.R."/>
            <person name="Gasser R.B."/>
        </authorList>
    </citation>
    <scope>NUCLEOTIDE SEQUENCE [LARGE SCALE GENOMIC DNA]</scope>
    <source>
        <strain evidence="1">ISS37</strain>
    </source>
</reference>
<evidence type="ECO:0000313" key="2">
    <source>
        <dbReference type="Proteomes" id="UP000054630"/>
    </source>
</evidence>
<dbReference type="EMBL" id="JYDL01000165">
    <property type="protein sequence ID" value="KRX14274.1"/>
    <property type="molecule type" value="Genomic_DNA"/>
</dbReference>